<reference evidence="3" key="1">
    <citation type="journal article" date="2011" name="Nat. Genet.">
        <title>The Arabidopsis lyrata genome sequence and the basis of rapid genome size change.</title>
        <authorList>
            <person name="Hu T.T."/>
            <person name="Pattyn P."/>
            <person name="Bakker E.G."/>
            <person name="Cao J."/>
            <person name="Cheng J.-F."/>
            <person name="Clark R.M."/>
            <person name="Fahlgren N."/>
            <person name="Fawcett J.A."/>
            <person name="Grimwood J."/>
            <person name="Gundlach H."/>
            <person name="Haberer G."/>
            <person name="Hollister J.D."/>
            <person name="Ossowski S."/>
            <person name="Ottilar R.P."/>
            <person name="Salamov A.A."/>
            <person name="Schneeberger K."/>
            <person name="Spannagl M."/>
            <person name="Wang X."/>
            <person name="Yang L."/>
            <person name="Nasrallah M.E."/>
            <person name="Bergelson J."/>
            <person name="Carrington J.C."/>
            <person name="Gaut B.S."/>
            <person name="Schmutz J."/>
            <person name="Mayer K.F.X."/>
            <person name="Van de Peer Y."/>
            <person name="Grigoriev I.V."/>
            <person name="Nordborg M."/>
            <person name="Weigel D."/>
            <person name="Guo Y.-L."/>
        </authorList>
    </citation>
    <scope>NUCLEOTIDE SEQUENCE [LARGE SCALE GENOMIC DNA]</scope>
    <source>
        <strain evidence="3">cv. MN47</strain>
    </source>
</reference>
<keyword evidence="1" id="KW-0472">Membrane</keyword>
<keyword evidence="3" id="KW-1185">Reference proteome</keyword>
<dbReference type="HOGENOM" id="CLU_2561386_0_0_1"/>
<evidence type="ECO:0000313" key="2">
    <source>
        <dbReference type="EMBL" id="EFH67940.1"/>
    </source>
</evidence>
<name>D7KIQ2_ARALL</name>
<accession>D7KIQ2</accession>
<evidence type="ECO:0000256" key="1">
    <source>
        <dbReference type="SAM" id="Phobius"/>
    </source>
</evidence>
<gene>
    <name evidence="2" type="ORF">ARALYDRAFT_892222</name>
</gene>
<keyword evidence="1" id="KW-1133">Transmembrane helix</keyword>
<feature type="transmembrane region" description="Helical" evidence="1">
    <location>
        <begin position="20"/>
        <end position="38"/>
    </location>
</feature>
<dbReference type="eggNOG" id="KOG2454">
    <property type="taxonomic scope" value="Eukaryota"/>
</dbReference>
<keyword evidence="1" id="KW-0812">Transmembrane</keyword>
<sequence>MGVEMLKLKLMPSSFRRRVIVLAFAYAICKFFLMLIPPNVPSIDLDASDGIFFSLFVSAPRFVMYLSRRTSLSRGNIHDIER</sequence>
<dbReference type="Gramene" id="scaffold_105016.1">
    <property type="protein sequence ID" value="scaffold_105016.1"/>
    <property type="gene ID" value="scaffold_105016.1"/>
</dbReference>
<dbReference type="STRING" id="81972.D7KIQ2"/>
<feature type="transmembrane region" description="Helical" evidence="1">
    <location>
        <begin position="50"/>
        <end position="67"/>
    </location>
</feature>
<protein>
    <submittedName>
        <fullName evidence="2">Uncharacterized protein</fullName>
    </submittedName>
</protein>
<organism evidence="3">
    <name type="scientific">Arabidopsis lyrata subsp. lyrata</name>
    <name type="common">Lyre-leaved rock-cress</name>
    <dbReference type="NCBI Taxonomy" id="81972"/>
    <lineage>
        <taxon>Eukaryota</taxon>
        <taxon>Viridiplantae</taxon>
        <taxon>Streptophyta</taxon>
        <taxon>Embryophyta</taxon>
        <taxon>Tracheophyta</taxon>
        <taxon>Spermatophyta</taxon>
        <taxon>Magnoliopsida</taxon>
        <taxon>eudicotyledons</taxon>
        <taxon>Gunneridae</taxon>
        <taxon>Pentapetalae</taxon>
        <taxon>rosids</taxon>
        <taxon>malvids</taxon>
        <taxon>Brassicales</taxon>
        <taxon>Brassicaceae</taxon>
        <taxon>Camelineae</taxon>
        <taxon>Arabidopsis</taxon>
    </lineage>
</organism>
<evidence type="ECO:0000313" key="3">
    <source>
        <dbReference type="Proteomes" id="UP000008694"/>
    </source>
</evidence>
<dbReference type="Proteomes" id="UP000008694">
    <property type="component" value="Unassembled WGS sequence"/>
</dbReference>
<dbReference type="EMBL" id="GL348713">
    <property type="protein sequence ID" value="EFH67940.1"/>
    <property type="molecule type" value="Genomic_DNA"/>
</dbReference>
<proteinExistence type="predicted"/>
<dbReference type="AlphaFoldDB" id="D7KIQ2"/>